<dbReference type="RefSeq" id="YP_010050720.1">
    <property type="nucleotide sequence ID" value="NC_054433.1"/>
</dbReference>
<feature type="compositionally biased region" description="Basic and acidic residues" evidence="1">
    <location>
        <begin position="177"/>
        <end position="187"/>
    </location>
</feature>
<dbReference type="Pfam" id="PF10910">
    <property type="entry name" value="Phage_gene29"/>
    <property type="match status" value="1"/>
</dbReference>
<sequence length="187" mass="21127">MSKAARLRRKKTRGNRVFPNFPYEREFTQAELDALFARWERIKETLRDAVGPQGWGMGLPEDLLQQLALHQALAGVDADAGYPPFDEATGTGAFIRPVRNPDGLHTDSIKWVLTKHDKAGDRRRDAQAEARARIKALQENAMRGVSDDVREAMVEMFAAGTEWAEDQKTVATDPEPWAEKLDQERKP</sequence>
<evidence type="ECO:0000313" key="3">
    <source>
        <dbReference type="Proteomes" id="UP000501191"/>
    </source>
</evidence>
<dbReference type="InterPro" id="IPR021226">
    <property type="entry name" value="Phage_gene29"/>
</dbReference>
<keyword evidence="3" id="KW-1185">Reference proteome</keyword>
<organism evidence="2 3">
    <name type="scientific">Mycobacterium phage Weirdo19</name>
    <dbReference type="NCBI Taxonomy" id="2601610"/>
    <lineage>
        <taxon>Viruses</taxon>
        <taxon>Duplodnaviria</taxon>
        <taxon>Heunggongvirae</taxon>
        <taxon>Uroviricota</taxon>
        <taxon>Caudoviricetes</taxon>
        <taxon>Rosariovirus</taxon>
        <taxon>Rosariovirus Weirdo19ES</taxon>
    </lineage>
</organism>
<dbReference type="KEGG" id="vg:63911455"/>
<reference evidence="2 3" key="1">
    <citation type="journal article" date="2020" name="PLoS ONE">
        <title>Weirdo19ES is a novel singleton mycobacteriophage that selects for glycolipid deficient phage-resistant M. smegmatis mutants.</title>
        <authorList>
            <person name="Suarez C.A."/>
            <person name="Franceschelli J.J."/>
            <person name="Tasselli S.E."/>
            <person name="Morbidoni H.R."/>
        </authorList>
    </citation>
    <scope>NUCLEOTIDE SEQUENCE [LARGE SCALE GENOMIC DNA]</scope>
</reference>
<dbReference type="GeneID" id="63911455"/>
<protein>
    <submittedName>
        <fullName evidence="2">Minor tail protein</fullName>
    </submittedName>
</protein>
<evidence type="ECO:0000313" key="2">
    <source>
        <dbReference type="EMBL" id="QEA10787.1"/>
    </source>
</evidence>
<dbReference type="EMBL" id="MN103533">
    <property type="protein sequence ID" value="QEA10787.1"/>
    <property type="molecule type" value="Genomic_DNA"/>
</dbReference>
<name>A0A6M2YST2_9CAUD</name>
<accession>A0A6M2YST2</accession>
<proteinExistence type="predicted"/>
<dbReference type="Proteomes" id="UP000501191">
    <property type="component" value="Segment"/>
</dbReference>
<feature type="region of interest" description="Disordered" evidence="1">
    <location>
        <begin position="164"/>
        <end position="187"/>
    </location>
</feature>
<evidence type="ECO:0000256" key="1">
    <source>
        <dbReference type="SAM" id="MobiDB-lite"/>
    </source>
</evidence>